<name>A0A1Y1Y8F9_9PLEO</name>
<keyword evidence="2" id="KW-1185">Reference proteome</keyword>
<proteinExistence type="predicted"/>
<dbReference type="AlphaFoldDB" id="A0A1Y1Y8F9"/>
<organism evidence="1 2">
    <name type="scientific">Clohesyomyces aquaticus</name>
    <dbReference type="NCBI Taxonomy" id="1231657"/>
    <lineage>
        <taxon>Eukaryota</taxon>
        <taxon>Fungi</taxon>
        <taxon>Dikarya</taxon>
        <taxon>Ascomycota</taxon>
        <taxon>Pezizomycotina</taxon>
        <taxon>Dothideomycetes</taxon>
        <taxon>Pleosporomycetidae</taxon>
        <taxon>Pleosporales</taxon>
        <taxon>Lindgomycetaceae</taxon>
        <taxon>Clohesyomyces</taxon>
    </lineage>
</organism>
<reference evidence="1 2" key="1">
    <citation type="submission" date="2016-07" db="EMBL/GenBank/DDBJ databases">
        <title>Pervasive Adenine N6-methylation of Active Genes in Fungi.</title>
        <authorList>
            <consortium name="DOE Joint Genome Institute"/>
            <person name="Mondo S.J."/>
            <person name="Dannebaum R.O."/>
            <person name="Kuo R.C."/>
            <person name="Labutti K."/>
            <person name="Haridas S."/>
            <person name="Kuo A."/>
            <person name="Salamov A."/>
            <person name="Ahrendt S.R."/>
            <person name="Lipzen A."/>
            <person name="Sullivan W."/>
            <person name="Andreopoulos W.B."/>
            <person name="Clum A."/>
            <person name="Lindquist E."/>
            <person name="Daum C."/>
            <person name="Ramamoorthy G.K."/>
            <person name="Gryganskyi A."/>
            <person name="Culley D."/>
            <person name="Magnuson J.K."/>
            <person name="James T.Y."/>
            <person name="O'Malley M.A."/>
            <person name="Stajich J.E."/>
            <person name="Spatafora J.W."/>
            <person name="Visel A."/>
            <person name="Grigoriev I.V."/>
        </authorList>
    </citation>
    <scope>NUCLEOTIDE SEQUENCE [LARGE SCALE GENOMIC DNA]</scope>
    <source>
        <strain evidence="1 2">CBS 115471</strain>
    </source>
</reference>
<gene>
    <name evidence="1" type="ORF">BCR34DRAFT_226126</name>
</gene>
<dbReference type="EMBL" id="MCFA01000314">
    <property type="protein sequence ID" value="ORX94258.1"/>
    <property type="molecule type" value="Genomic_DNA"/>
</dbReference>
<protein>
    <submittedName>
        <fullName evidence="1">Uncharacterized protein</fullName>
    </submittedName>
</protein>
<dbReference type="OrthoDB" id="3782394at2759"/>
<comment type="caution">
    <text evidence="1">The sequence shown here is derived from an EMBL/GenBank/DDBJ whole genome shotgun (WGS) entry which is preliminary data.</text>
</comment>
<sequence>MWELLHCFSIYFSYPGPFRFFQNFSTKKPVPCTGLRAQRTSHAQRTLSTNTHLKYLPIQICIQSNMLKVSKYDEECKRIENAVQLLRKHANPNILQYATDYDILYRRLLRAYHGGHDRKTRPPTNRLLNPT</sequence>
<evidence type="ECO:0000313" key="2">
    <source>
        <dbReference type="Proteomes" id="UP000193144"/>
    </source>
</evidence>
<accession>A0A1Y1Y8F9</accession>
<dbReference type="Proteomes" id="UP000193144">
    <property type="component" value="Unassembled WGS sequence"/>
</dbReference>
<evidence type="ECO:0000313" key="1">
    <source>
        <dbReference type="EMBL" id="ORX94258.1"/>
    </source>
</evidence>